<reference evidence="1 2" key="1">
    <citation type="submission" date="2024-02" db="EMBL/GenBank/DDBJ databases">
        <title>Deinococcus aluminii NBRC 112889.</title>
        <authorList>
            <person name="Ichikawa N."/>
            <person name="Katano-Makiyama Y."/>
            <person name="Hidaka K."/>
        </authorList>
    </citation>
    <scope>NUCLEOTIDE SEQUENCE [LARGE SCALE GENOMIC DNA]</scope>
    <source>
        <strain evidence="1 2">NBRC 112889</strain>
    </source>
</reference>
<proteinExistence type="predicted"/>
<name>A0ABP9XI95_9DEIO</name>
<organism evidence="1 2">
    <name type="scientific">Deinococcus aluminii</name>
    <dbReference type="NCBI Taxonomy" id="1656885"/>
    <lineage>
        <taxon>Bacteria</taxon>
        <taxon>Thermotogati</taxon>
        <taxon>Deinococcota</taxon>
        <taxon>Deinococci</taxon>
        <taxon>Deinococcales</taxon>
        <taxon>Deinococcaceae</taxon>
        <taxon>Deinococcus</taxon>
    </lineage>
</organism>
<accession>A0ABP9XI95</accession>
<evidence type="ECO:0000313" key="2">
    <source>
        <dbReference type="Proteomes" id="UP001404956"/>
    </source>
</evidence>
<keyword evidence="2" id="KW-1185">Reference proteome</keyword>
<gene>
    <name evidence="1" type="ORF">Dalu01_03501</name>
</gene>
<dbReference type="Proteomes" id="UP001404956">
    <property type="component" value="Unassembled WGS sequence"/>
</dbReference>
<dbReference type="EMBL" id="BAABRV010000014">
    <property type="protein sequence ID" value="GAA5535080.1"/>
    <property type="molecule type" value="Genomic_DNA"/>
</dbReference>
<evidence type="ECO:0000313" key="1">
    <source>
        <dbReference type="EMBL" id="GAA5535080.1"/>
    </source>
</evidence>
<protein>
    <submittedName>
        <fullName evidence="1">Uncharacterized protein</fullName>
    </submittedName>
</protein>
<sequence length="52" mass="6232">MRYEYDARRDSTLHHLEELHADGARERLWRNGTAPGEGWLHPLELLRHLLSR</sequence>
<comment type="caution">
    <text evidence="1">The sequence shown here is derived from an EMBL/GenBank/DDBJ whole genome shotgun (WGS) entry which is preliminary data.</text>
</comment>